<comment type="caution">
    <text evidence="2">The sequence shown here is derived from an EMBL/GenBank/DDBJ whole genome shotgun (WGS) entry which is preliminary data.</text>
</comment>
<sequence length="545" mass="60062">MARTRTEPGSAAPRPRINTAQPQAAPPSELDTDTDNILALYCRSIKKFITRDPDEALGMFHEVYHEHINAAGTRSEFKQYLVQNARDLYDALIALVEGKFQACSKPAQTHYRALQKAPWKREQLDIWCIFSCYGELPGYRFAGGLRDLSDGEKDFGRAMALLNEAQAQRFNGTEYRRLDESRTQARNRMKGWVISDIRGAIEAWVAGREGRSLEMLGNRRRDVFREEKKEDGRTTRWQKVRANAKEQTGGGSVDDEDVMPEDQGNDVSSGAAAKTGTSEGQHEDSDDNEDRSRSPNDHDEDQPNTGNDGPNGNAEPNGNARPTCNNQPNGDDEPNCNDETNCNNEQNGDDEPNCNDETNCSNEQNGDAGPNCSKGRLSPGAGGVGAPRIGSRSPETGRGGRESRLSDTSDSRPSSNDFSDINDPFQNNDESVLGFKFPSPPRTPLRQDQEDSGETDNATPGFPFGNDAPSSSTSPPPFLPIPFSKPRRTPAKSPTSRMSESRRVKRPRTTITALHDTTGLSLQPWLDLFSPVPASSQLPLQNFLD</sequence>
<feature type="compositionally biased region" description="Basic and acidic residues" evidence="1">
    <location>
        <begin position="398"/>
        <end position="410"/>
    </location>
</feature>
<proteinExistence type="predicted"/>
<name>A0A139GXI8_9PEZI</name>
<feature type="compositionally biased region" description="Polar residues" evidence="1">
    <location>
        <begin position="355"/>
        <end position="365"/>
    </location>
</feature>
<keyword evidence="3" id="KW-1185">Reference proteome</keyword>
<dbReference type="EMBL" id="LFZO01000926">
    <property type="protein sequence ID" value="KXS94916.1"/>
    <property type="molecule type" value="Genomic_DNA"/>
</dbReference>
<reference evidence="2 3" key="1">
    <citation type="submission" date="2015-07" db="EMBL/GenBank/DDBJ databases">
        <title>Comparative genomics of the Sigatoka disease complex on banana suggests a link between parallel evolutionary changes in Pseudocercospora fijiensis and Pseudocercospora eumusae and increased virulence on the banana host.</title>
        <authorList>
            <person name="Chang T.-C."/>
            <person name="Salvucci A."/>
            <person name="Crous P.W."/>
            <person name="Stergiopoulos I."/>
        </authorList>
    </citation>
    <scope>NUCLEOTIDE SEQUENCE [LARGE SCALE GENOMIC DNA]</scope>
    <source>
        <strain evidence="2 3">CBS 116634</strain>
    </source>
</reference>
<evidence type="ECO:0000313" key="3">
    <source>
        <dbReference type="Proteomes" id="UP000073492"/>
    </source>
</evidence>
<feature type="compositionally biased region" description="Low complexity" evidence="1">
    <location>
        <begin position="306"/>
        <end position="320"/>
    </location>
</feature>
<evidence type="ECO:0000256" key="1">
    <source>
        <dbReference type="SAM" id="MobiDB-lite"/>
    </source>
</evidence>
<feature type="non-terminal residue" evidence="2">
    <location>
        <position position="545"/>
    </location>
</feature>
<feature type="region of interest" description="Disordered" evidence="1">
    <location>
        <begin position="226"/>
        <end position="512"/>
    </location>
</feature>
<protein>
    <submittedName>
        <fullName evidence="2">Uncharacterized protein</fullName>
    </submittedName>
</protein>
<organism evidence="2 3">
    <name type="scientific">Pseudocercospora musae</name>
    <dbReference type="NCBI Taxonomy" id="113226"/>
    <lineage>
        <taxon>Eukaryota</taxon>
        <taxon>Fungi</taxon>
        <taxon>Dikarya</taxon>
        <taxon>Ascomycota</taxon>
        <taxon>Pezizomycotina</taxon>
        <taxon>Dothideomycetes</taxon>
        <taxon>Dothideomycetidae</taxon>
        <taxon>Mycosphaerellales</taxon>
        <taxon>Mycosphaerellaceae</taxon>
        <taxon>Pseudocercospora</taxon>
    </lineage>
</organism>
<feature type="compositionally biased region" description="Polar residues" evidence="1">
    <location>
        <begin position="411"/>
        <end position="430"/>
    </location>
</feature>
<dbReference type="OrthoDB" id="10504507at2759"/>
<evidence type="ECO:0000313" key="2">
    <source>
        <dbReference type="EMBL" id="KXS94916.1"/>
    </source>
</evidence>
<feature type="compositionally biased region" description="Acidic residues" evidence="1">
    <location>
        <begin position="253"/>
        <end position="264"/>
    </location>
</feature>
<accession>A0A139GXI8</accession>
<dbReference type="Proteomes" id="UP000073492">
    <property type="component" value="Unassembled WGS sequence"/>
</dbReference>
<feature type="compositionally biased region" description="Polar residues" evidence="1">
    <location>
        <begin position="337"/>
        <end position="346"/>
    </location>
</feature>
<dbReference type="AlphaFoldDB" id="A0A139GXI8"/>
<feature type="region of interest" description="Disordered" evidence="1">
    <location>
        <begin position="1"/>
        <end position="31"/>
    </location>
</feature>
<gene>
    <name evidence="2" type="ORF">AC579_2077</name>
</gene>
<dbReference type="STRING" id="113226.A0A139GXI8"/>